<evidence type="ECO:0000313" key="1">
    <source>
        <dbReference type="EMBL" id="PTW63388.1"/>
    </source>
</evidence>
<keyword evidence="1" id="KW-0449">Lipoprotein</keyword>
<proteinExistence type="predicted"/>
<organism evidence="1 2">
    <name type="scientific">Breoghania corrubedonensis</name>
    <dbReference type="NCBI Taxonomy" id="665038"/>
    <lineage>
        <taxon>Bacteria</taxon>
        <taxon>Pseudomonadati</taxon>
        <taxon>Pseudomonadota</taxon>
        <taxon>Alphaproteobacteria</taxon>
        <taxon>Hyphomicrobiales</taxon>
        <taxon>Stappiaceae</taxon>
        <taxon>Breoghania</taxon>
    </lineage>
</organism>
<dbReference type="RefSeq" id="WP_107988825.1">
    <property type="nucleotide sequence ID" value="NZ_QAYG01000001.1"/>
</dbReference>
<keyword evidence="2" id="KW-1185">Reference proteome</keyword>
<protein>
    <submittedName>
        <fullName evidence="1">LPS-assembly lipoprotein</fullName>
    </submittedName>
</protein>
<dbReference type="Pfam" id="PF04390">
    <property type="entry name" value="LptE"/>
    <property type="match status" value="1"/>
</dbReference>
<dbReference type="Gene3D" id="3.30.160.150">
    <property type="entry name" value="Lipoprotein like domain"/>
    <property type="match status" value="1"/>
</dbReference>
<name>A0A2T5VI44_9HYPH</name>
<dbReference type="Proteomes" id="UP000244081">
    <property type="component" value="Unassembled WGS sequence"/>
</dbReference>
<sequence>MSLSDFTGRFRVLGLVCALFVLAGCNVRPLYGTISTGSAPAQEELAAIDIDPADDRVQQVLRNELIFLFQRGGEAAPARYRLRMILNSTKSSVAVEELSDVPAAYLVQMTTSFALSEVATGRTLLTGSTFANASYDFSNQRFANLRAARDAEDRAAKVIADDIHTRIAAYFAEQKS</sequence>
<evidence type="ECO:0000313" key="2">
    <source>
        <dbReference type="Proteomes" id="UP000244081"/>
    </source>
</evidence>
<dbReference type="OrthoDB" id="7678210at2"/>
<dbReference type="GO" id="GO:0019867">
    <property type="term" value="C:outer membrane"/>
    <property type="evidence" value="ECO:0007669"/>
    <property type="project" value="InterPro"/>
</dbReference>
<reference evidence="1 2" key="1">
    <citation type="submission" date="2018-04" db="EMBL/GenBank/DDBJ databases">
        <title>Genomic Encyclopedia of Archaeal and Bacterial Type Strains, Phase II (KMG-II): from individual species to whole genera.</title>
        <authorList>
            <person name="Goeker M."/>
        </authorList>
    </citation>
    <scope>NUCLEOTIDE SEQUENCE [LARGE SCALE GENOMIC DNA]</scope>
    <source>
        <strain evidence="1 2">DSM 23382</strain>
    </source>
</reference>
<dbReference type="EMBL" id="QAYG01000001">
    <property type="protein sequence ID" value="PTW63388.1"/>
    <property type="molecule type" value="Genomic_DNA"/>
</dbReference>
<dbReference type="AlphaFoldDB" id="A0A2T5VI44"/>
<comment type="caution">
    <text evidence="1">The sequence shown here is derived from an EMBL/GenBank/DDBJ whole genome shotgun (WGS) entry which is preliminary data.</text>
</comment>
<gene>
    <name evidence="1" type="ORF">C8N35_1011441</name>
</gene>
<dbReference type="GO" id="GO:0043165">
    <property type="term" value="P:Gram-negative-bacterium-type cell outer membrane assembly"/>
    <property type="evidence" value="ECO:0007669"/>
    <property type="project" value="InterPro"/>
</dbReference>
<dbReference type="InterPro" id="IPR007485">
    <property type="entry name" value="LPS_assembly_LptE"/>
</dbReference>
<accession>A0A2T5VI44</accession>